<evidence type="ECO:0000313" key="10">
    <source>
        <dbReference type="EMBL" id="AVK07394.1"/>
    </source>
</evidence>
<keyword evidence="11" id="KW-1185">Reference proteome</keyword>
<name>A0A2R3IZP6_9PSED</name>
<dbReference type="Proteomes" id="UP000238390">
    <property type="component" value="Chromosome"/>
</dbReference>
<evidence type="ECO:0000256" key="1">
    <source>
        <dbReference type="ARBA" id="ARBA00004533"/>
    </source>
</evidence>
<accession>A0A2R3IZP6</accession>
<keyword evidence="3" id="KW-1003">Cell membrane</keyword>
<keyword evidence="6" id="KW-0653">Protein transport</keyword>
<sequence>MPAIPRIDPPRLVQLAAVLALLAGLLFWGYLLLAPIPGVVQAEVGAAPPVSSEEPAQRWFAAPSSEIEVSLAGLIGGGPAAIAILSVNGAPLQAYREGEALGRAAKVRRIEADAVLIEQNGEVRRVVMPRLAEPPPLATLKRG</sequence>
<evidence type="ECO:0000256" key="7">
    <source>
        <dbReference type="ARBA" id="ARBA00022989"/>
    </source>
</evidence>
<dbReference type="GeneID" id="77222752"/>
<evidence type="ECO:0000256" key="2">
    <source>
        <dbReference type="ARBA" id="ARBA00022448"/>
    </source>
</evidence>
<dbReference type="AlphaFoldDB" id="A0A2R3IZP6"/>
<dbReference type="InterPro" id="IPR024961">
    <property type="entry name" value="T2SS_GspC_N"/>
</dbReference>
<organism evidence="10 11">
    <name type="scientific">Pseudomonas paraeruginosa</name>
    <dbReference type="NCBI Taxonomy" id="2994495"/>
    <lineage>
        <taxon>Bacteria</taxon>
        <taxon>Pseudomonadati</taxon>
        <taxon>Pseudomonadota</taxon>
        <taxon>Gammaproteobacteria</taxon>
        <taxon>Pseudomonadales</taxon>
        <taxon>Pseudomonadaceae</taxon>
        <taxon>Pseudomonas</taxon>
    </lineage>
</organism>
<dbReference type="RefSeq" id="WP_034079094.1">
    <property type="nucleotide sequence ID" value="NZ_CP020560.1"/>
</dbReference>
<evidence type="ECO:0000259" key="9">
    <source>
        <dbReference type="Pfam" id="PF11356"/>
    </source>
</evidence>
<proteinExistence type="predicted"/>
<protein>
    <submittedName>
        <fullName evidence="10">Type IV pilus biogenesis family protein</fullName>
    </submittedName>
</protein>
<evidence type="ECO:0000313" key="11">
    <source>
        <dbReference type="Proteomes" id="UP000238390"/>
    </source>
</evidence>
<reference evidence="10 11" key="1">
    <citation type="submission" date="2018-02" db="EMBL/GenBank/DDBJ databases">
        <title>FDA/CDC Antimicrobial Resistant Isolate Bank Genome Sequencing.</title>
        <authorList>
            <person name="Benahmed F.H."/>
            <person name="Lutgring J.D."/>
            <person name="Yoo B."/>
            <person name="Machado M."/>
            <person name="Brown A."/>
            <person name="McAllister G."/>
            <person name="Perry A."/>
            <person name="Halpin A.L."/>
            <person name="Vavikolanu K."/>
            <person name="Ott S."/>
            <person name="Zhao X."/>
            <person name="Tallon L.J."/>
            <person name="Sadzewicz L."/>
            <person name="Aluvathingal J."/>
            <person name="Nadendla S."/>
            <person name="Voskania-kordi A."/>
            <person name="Simonyan V."/>
            <person name="Patel J."/>
            <person name="Shawar R.M."/>
        </authorList>
    </citation>
    <scope>NUCLEOTIDE SEQUENCE [LARGE SCALE GENOMIC DNA]</scope>
    <source>
        <strain evidence="10 11">AR_0356</strain>
    </source>
</reference>
<dbReference type="GO" id="GO:0005886">
    <property type="term" value="C:plasma membrane"/>
    <property type="evidence" value="ECO:0007669"/>
    <property type="project" value="UniProtKB-SubCell"/>
</dbReference>
<evidence type="ECO:0000256" key="4">
    <source>
        <dbReference type="ARBA" id="ARBA00022519"/>
    </source>
</evidence>
<dbReference type="GO" id="GO:0015031">
    <property type="term" value="P:protein transport"/>
    <property type="evidence" value="ECO:0007669"/>
    <property type="project" value="UniProtKB-KW"/>
</dbReference>
<keyword evidence="8" id="KW-0472">Membrane</keyword>
<keyword evidence="2" id="KW-0813">Transport</keyword>
<dbReference type="Pfam" id="PF11356">
    <property type="entry name" value="T2SSC"/>
    <property type="match status" value="1"/>
</dbReference>
<keyword evidence="7" id="KW-1133">Transmembrane helix</keyword>
<gene>
    <name evidence="10" type="ORF">CSB93_6191</name>
</gene>
<feature type="domain" description="Type II secretion system protein GspC N-terminal" evidence="9">
    <location>
        <begin position="52"/>
        <end position="125"/>
    </location>
</feature>
<keyword evidence="4" id="KW-0997">Cell inner membrane</keyword>
<dbReference type="Gene3D" id="2.30.30.830">
    <property type="match status" value="1"/>
</dbReference>
<evidence type="ECO:0000256" key="3">
    <source>
        <dbReference type="ARBA" id="ARBA00022475"/>
    </source>
</evidence>
<dbReference type="EMBL" id="CP027169">
    <property type="protein sequence ID" value="AVK07394.1"/>
    <property type="molecule type" value="Genomic_DNA"/>
</dbReference>
<comment type="subcellular location">
    <subcellularLocation>
        <location evidence="1">Cell inner membrane</location>
    </subcellularLocation>
</comment>
<evidence type="ECO:0000256" key="8">
    <source>
        <dbReference type="ARBA" id="ARBA00023136"/>
    </source>
</evidence>
<keyword evidence="5" id="KW-0812">Transmembrane</keyword>
<evidence type="ECO:0000256" key="6">
    <source>
        <dbReference type="ARBA" id="ARBA00022927"/>
    </source>
</evidence>
<evidence type="ECO:0000256" key="5">
    <source>
        <dbReference type="ARBA" id="ARBA00022692"/>
    </source>
</evidence>